<proteinExistence type="predicted"/>
<protein>
    <submittedName>
        <fullName evidence="2">Uncharacterized protein</fullName>
    </submittedName>
</protein>
<dbReference type="AlphaFoldDB" id="A0A174VMX5"/>
<accession>A0A174VMX5</accession>
<dbReference type="EMBL" id="CZAO01000035">
    <property type="protein sequence ID" value="CUQ36094.1"/>
    <property type="molecule type" value="Genomic_DNA"/>
</dbReference>
<keyword evidence="1" id="KW-1133">Transmembrane helix</keyword>
<keyword evidence="1" id="KW-0812">Transmembrane</keyword>
<evidence type="ECO:0000313" key="2">
    <source>
        <dbReference type="EMBL" id="CUQ36094.1"/>
    </source>
</evidence>
<keyword evidence="1" id="KW-0472">Membrane</keyword>
<feature type="transmembrane region" description="Helical" evidence="1">
    <location>
        <begin position="6"/>
        <end position="30"/>
    </location>
</feature>
<evidence type="ECO:0000313" key="3">
    <source>
        <dbReference type="Proteomes" id="UP000095766"/>
    </source>
</evidence>
<gene>
    <name evidence="2" type="ORF">ERS852510_04135</name>
</gene>
<sequence>MKFHLLPYICLVFTLLYSTFLIISQIVELLKAFPYTAWKFHHNTYDDKWKYGEK</sequence>
<reference evidence="2 3" key="1">
    <citation type="submission" date="2015-09" db="EMBL/GenBank/DDBJ databases">
        <authorList>
            <consortium name="Pathogen Informatics"/>
        </authorList>
    </citation>
    <scope>NUCLEOTIDE SEQUENCE [LARGE SCALE GENOMIC DNA]</scope>
    <source>
        <strain evidence="2 3">2789STDY5834898</strain>
    </source>
</reference>
<name>A0A174VMX5_BACUN</name>
<evidence type="ECO:0000256" key="1">
    <source>
        <dbReference type="SAM" id="Phobius"/>
    </source>
</evidence>
<organism evidence="2 3">
    <name type="scientific">Bacteroides uniformis</name>
    <dbReference type="NCBI Taxonomy" id="820"/>
    <lineage>
        <taxon>Bacteria</taxon>
        <taxon>Pseudomonadati</taxon>
        <taxon>Bacteroidota</taxon>
        <taxon>Bacteroidia</taxon>
        <taxon>Bacteroidales</taxon>
        <taxon>Bacteroidaceae</taxon>
        <taxon>Bacteroides</taxon>
    </lineage>
</organism>
<dbReference type="Proteomes" id="UP000095766">
    <property type="component" value="Unassembled WGS sequence"/>
</dbReference>